<dbReference type="KEGG" id="pru:PRU_0149"/>
<dbReference type="STRING" id="264731.PRU_0149"/>
<protein>
    <submittedName>
        <fullName evidence="1">Uncharacterized protein</fullName>
    </submittedName>
</protein>
<keyword evidence="2" id="KW-1185">Reference proteome</keyword>
<dbReference type="Proteomes" id="UP000000927">
    <property type="component" value="Chromosome"/>
</dbReference>
<organism evidence="1 2">
    <name type="scientific">Xylanibacter ruminicola (strain ATCC 19189 / DSM 19721 / CIP 105475 / JCM 8958 / 23)</name>
    <name type="common">Prevotella ruminicola</name>
    <dbReference type="NCBI Taxonomy" id="264731"/>
    <lineage>
        <taxon>Bacteria</taxon>
        <taxon>Pseudomonadati</taxon>
        <taxon>Bacteroidota</taxon>
        <taxon>Bacteroidia</taxon>
        <taxon>Bacteroidales</taxon>
        <taxon>Prevotellaceae</taxon>
        <taxon>Xylanibacter</taxon>
    </lineage>
</organism>
<gene>
    <name evidence="1" type="ordered locus">PRU_0149</name>
</gene>
<name>D5EVL1_XYLR2</name>
<dbReference type="HOGENOM" id="CLU_2220764_0_0_10"/>
<proteinExistence type="predicted"/>
<dbReference type="AlphaFoldDB" id="D5EVL1"/>
<evidence type="ECO:0000313" key="2">
    <source>
        <dbReference type="Proteomes" id="UP000000927"/>
    </source>
</evidence>
<sequence length="106" mass="12653">MIMRKYIEIDEEVLKSIMEGTYVQGSLHYNKQAKRIDFNHYKRKKRLKDKVIAILEHGWLKESPKRVKYYISLKKSIGTARMIAAMERENRVASSHLMDREIVDRV</sequence>
<evidence type="ECO:0000313" key="1">
    <source>
        <dbReference type="EMBL" id="ADE81997.1"/>
    </source>
</evidence>
<reference evidence="1 2" key="1">
    <citation type="journal article" date="2010" name="Microb. Ecol.">
        <title>Comparative genome analysis of Prevotella ruminicola and Prevotella bryantii: insights into their environmental niche.</title>
        <authorList>
            <consortium name="North American Consortium for Rumen Bacteria"/>
            <person name="Purushe J."/>
            <person name="Fouts D.E."/>
            <person name="Morrison M."/>
            <person name="White B.A."/>
            <person name="Mackie R.I."/>
            <person name="Coutinho P.M."/>
            <person name="Henrissat B."/>
            <person name="Nelson K.E."/>
        </authorList>
    </citation>
    <scope>NUCLEOTIDE SEQUENCE [LARGE SCALE GENOMIC DNA]</scope>
    <source>
        <strain evidence="2">ATCC 19189 / JCM 8958 / 23</strain>
    </source>
</reference>
<accession>D5EVL1</accession>
<dbReference type="EMBL" id="CP002006">
    <property type="protein sequence ID" value="ADE81997.1"/>
    <property type="molecule type" value="Genomic_DNA"/>
</dbReference>